<evidence type="ECO:0000313" key="4">
    <source>
        <dbReference type="EnsemblMetazoa" id="CPIJ011357-PA"/>
    </source>
</evidence>
<keyword evidence="5" id="KW-1185">Reference proteome</keyword>
<dbReference type="OrthoDB" id="191080at2759"/>
<dbReference type="HOGENOM" id="CLU_2123449_0_0_1"/>
<dbReference type="GO" id="GO:0019509">
    <property type="term" value="P:L-methionine salvage from methylthioadenosine"/>
    <property type="evidence" value="ECO:0007669"/>
    <property type="project" value="TreeGrafter"/>
</dbReference>
<dbReference type="InterPro" id="IPR001303">
    <property type="entry name" value="Aldolase_II/adducin_N"/>
</dbReference>
<dbReference type="InParanoid" id="B0WW03"/>
<proteinExistence type="inferred from homology"/>
<dbReference type="SUPFAM" id="SSF53639">
    <property type="entry name" value="AraD/HMP-PK domain-like"/>
    <property type="match status" value="1"/>
</dbReference>
<evidence type="ECO:0000313" key="3">
    <source>
        <dbReference type="EMBL" id="EDS35835.1"/>
    </source>
</evidence>
<dbReference type="Proteomes" id="UP000002320">
    <property type="component" value="Unassembled WGS sequence"/>
</dbReference>
<dbReference type="VEuPathDB" id="VectorBase:CPIJ011357"/>
<accession>B0WW03</accession>
<dbReference type="VEuPathDB" id="VectorBase:CQUJHB016695"/>
<evidence type="ECO:0000313" key="5">
    <source>
        <dbReference type="Proteomes" id="UP000002320"/>
    </source>
</evidence>
<dbReference type="eggNOG" id="KOG2631">
    <property type="taxonomic scope" value="Eukaryota"/>
</dbReference>
<dbReference type="AlphaFoldDB" id="B0WW03"/>
<dbReference type="STRING" id="7176.B0WW03"/>
<protein>
    <recommendedName>
        <fullName evidence="2">Class II aldolase/adducin N-terminal domain-containing protein</fullName>
    </recommendedName>
</protein>
<dbReference type="PANTHER" id="PTHR10640">
    <property type="entry name" value="METHYLTHIORIBULOSE-1-PHOSPHATE DEHYDRATASE"/>
    <property type="match status" value="1"/>
</dbReference>
<dbReference type="KEGG" id="cqu:CpipJ_CPIJ011357"/>
<evidence type="ECO:0000259" key="2">
    <source>
        <dbReference type="Pfam" id="PF00596"/>
    </source>
</evidence>
<evidence type="ECO:0000256" key="1">
    <source>
        <dbReference type="ARBA" id="ARBA00006274"/>
    </source>
</evidence>
<reference evidence="3" key="1">
    <citation type="submission" date="2007-03" db="EMBL/GenBank/DDBJ databases">
        <title>Annotation of Culex pipiens quinquefasciatus.</title>
        <authorList>
            <consortium name="The Broad Institute Genome Sequencing Platform"/>
            <person name="Atkinson P.W."/>
            <person name="Hemingway J."/>
            <person name="Christensen B.M."/>
            <person name="Higgs S."/>
            <person name="Kodira C."/>
            <person name="Hannick L."/>
            <person name="Megy K."/>
            <person name="O'Leary S."/>
            <person name="Pearson M."/>
            <person name="Haas B.J."/>
            <person name="Mauceli E."/>
            <person name="Wortman J.R."/>
            <person name="Lee N.H."/>
            <person name="Guigo R."/>
            <person name="Stanke M."/>
            <person name="Alvarado L."/>
            <person name="Amedeo P."/>
            <person name="Antoine C.H."/>
            <person name="Arensburger P."/>
            <person name="Bidwell S.L."/>
            <person name="Crawford M."/>
            <person name="Camaro F."/>
            <person name="Devon K."/>
            <person name="Engels R."/>
            <person name="Hammond M."/>
            <person name="Howarth C."/>
            <person name="Koehrsen M."/>
            <person name="Lawson D."/>
            <person name="Montgomery P."/>
            <person name="Nene V."/>
            <person name="Nusbaum C."/>
            <person name="Puiu D."/>
            <person name="Romero-Severson J."/>
            <person name="Severson D.W."/>
            <person name="Shumway M."/>
            <person name="Sisk P."/>
            <person name="Stolte C."/>
            <person name="Zeng Q."/>
            <person name="Eisenstadt E."/>
            <person name="Fraser-Liggett C."/>
            <person name="Strausberg R."/>
            <person name="Galagan J."/>
            <person name="Birren B."/>
            <person name="Collins F.H."/>
        </authorList>
    </citation>
    <scope>NUCLEOTIDE SEQUENCE [LARGE SCALE GENOMIC DNA]</scope>
    <source>
        <strain evidence="3">JHB</strain>
    </source>
</reference>
<dbReference type="InterPro" id="IPR036409">
    <property type="entry name" value="Aldolase_II/adducin_N_sf"/>
</dbReference>
<feature type="domain" description="Class II aldolase/adducin N-terminal" evidence="2">
    <location>
        <begin position="40"/>
        <end position="112"/>
    </location>
</feature>
<organism>
    <name type="scientific">Culex quinquefasciatus</name>
    <name type="common">Southern house mosquito</name>
    <name type="synonym">Culex pungens</name>
    <dbReference type="NCBI Taxonomy" id="7176"/>
    <lineage>
        <taxon>Eukaryota</taxon>
        <taxon>Metazoa</taxon>
        <taxon>Ecdysozoa</taxon>
        <taxon>Arthropoda</taxon>
        <taxon>Hexapoda</taxon>
        <taxon>Insecta</taxon>
        <taxon>Pterygota</taxon>
        <taxon>Neoptera</taxon>
        <taxon>Endopterygota</taxon>
        <taxon>Diptera</taxon>
        <taxon>Nematocera</taxon>
        <taxon>Culicoidea</taxon>
        <taxon>Culicidae</taxon>
        <taxon>Culicinae</taxon>
        <taxon>Culicini</taxon>
        <taxon>Culex</taxon>
        <taxon>Culex</taxon>
    </lineage>
</organism>
<dbReference type="GO" id="GO:0005737">
    <property type="term" value="C:cytoplasm"/>
    <property type="evidence" value="ECO:0007669"/>
    <property type="project" value="TreeGrafter"/>
</dbReference>
<gene>
    <name evidence="4" type="primary">6043996</name>
    <name evidence="3" type="ORF">CpipJ_CPIJ011357</name>
</gene>
<sequence>MEEDSLLRKRANKPNDLLLDECCILPNRVRIAQLQSGISRDEIYIAPSAVQKERIQPDDLFIQNIDGDDLQSPPDYKKLSKSQCTPLFMLAYREKNAGAVIHTHSPSAVIATLL</sequence>
<reference evidence="4" key="2">
    <citation type="submission" date="2020-05" db="UniProtKB">
        <authorList>
            <consortium name="EnsemblMetazoa"/>
        </authorList>
    </citation>
    <scope>IDENTIFICATION</scope>
    <source>
        <strain evidence="4">JHB</strain>
    </source>
</reference>
<dbReference type="EMBL" id="DS232135">
    <property type="protein sequence ID" value="EDS35835.1"/>
    <property type="molecule type" value="Genomic_DNA"/>
</dbReference>
<name>B0WW03_CULQU</name>
<dbReference type="GO" id="GO:0046570">
    <property type="term" value="F:methylthioribulose 1-phosphate dehydratase activity"/>
    <property type="evidence" value="ECO:0007669"/>
    <property type="project" value="TreeGrafter"/>
</dbReference>
<comment type="similarity">
    <text evidence="1">Belongs to the aldolase class II family. Adducin subfamily.</text>
</comment>
<dbReference type="PANTHER" id="PTHR10640:SF7">
    <property type="entry name" value="METHYLTHIORIBULOSE-1-PHOSPHATE DEHYDRATASE"/>
    <property type="match status" value="1"/>
</dbReference>
<dbReference type="EnsemblMetazoa" id="CPIJ011357-RA">
    <property type="protein sequence ID" value="CPIJ011357-PA"/>
    <property type="gene ID" value="CPIJ011357"/>
</dbReference>
<dbReference type="Pfam" id="PF00596">
    <property type="entry name" value="Aldolase_II"/>
    <property type="match status" value="1"/>
</dbReference>
<dbReference type="Gene3D" id="3.40.225.10">
    <property type="entry name" value="Class II aldolase/adducin N-terminal domain"/>
    <property type="match status" value="1"/>
</dbReference>